<evidence type="ECO:0000313" key="1">
    <source>
        <dbReference type="EMBL" id="ADY02277.1"/>
    </source>
</evidence>
<dbReference type="HOGENOM" id="CLU_111004_0_0_2"/>
<sequence>MLNLDSENASFELCKRILRDEDSITKIVDEWFSWWVVKWRQRVKLVFSESEQVNSDDNTSLMANVDSILKNIPKKLIEKLRREIVIELIRQNEVCSLDVVSDFILRTTLNDLVNEYGKDGIIKLIITDITSIRLRLLRRIMEVKDSNQPLVILRVKINSSQPYQGAQ</sequence>
<dbReference type="KEGG" id="vmo:VMUT_2080"/>
<name>F0QWR0_VULM7</name>
<dbReference type="eggNOG" id="arCOG05487">
    <property type="taxonomic scope" value="Archaea"/>
</dbReference>
<evidence type="ECO:0000313" key="2">
    <source>
        <dbReference type="Proteomes" id="UP000007485"/>
    </source>
</evidence>
<organism evidence="1 2">
    <name type="scientific">Vulcanisaeta moutnovskia (strain 768-28)</name>
    <dbReference type="NCBI Taxonomy" id="985053"/>
    <lineage>
        <taxon>Archaea</taxon>
        <taxon>Thermoproteota</taxon>
        <taxon>Thermoprotei</taxon>
        <taxon>Thermoproteales</taxon>
        <taxon>Thermoproteaceae</taxon>
        <taxon>Vulcanisaeta</taxon>
    </lineage>
</organism>
<dbReference type="AlphaFoldDB" id="F0QWR0"/>
<dbReference type="Proteomes" id="UP000007485">
    <property type="component" value="Chromosome"/>
</dbReference>
<keyword evidence="2" id="KW-1185">Reference proteome</keyword>
<accession>F0QWR0</accession>
<dbReference type="EMBL" id="CP002529">
    <property type="protein sequence ID" value="ADY02277.1"/>
    <property type="molecule type" value="Genomic_DNA"/>
</dbReference>
<gene>
    <name evidence="1" type="ordered locus">VMUT_2080</name>
</gene>
<reference evidence="1 2" key="1">
    <citation type="journal article" date="2011" name="J. Bacteriol.">
        <title>Complete genome sequence of 'Vulcanisaeta moutnovskia' strain 768-28, a novel member of the hyperthermophilic crenarchaeal genus vulcanisaeta.</title>
        <authorList>
            <person name="Gumerov V.M."/>
            <person name="Mardanov A.V."/>
            <person name="Beletsky A.V."/>
            <person name="Prokofeva M.I."/>
            <person name="Bonch-Osmolovskaya E.A."/>
            <person name="Ravin N.V."/>
            <person name="Skryabin K.G."/>
        </authorList>
    </citation>
    <scope>NUCLEOTIDE SEQUENCE [LARGE SCALE GENOMIC DNA]</scope>
    <source>
        <strain evidence="1 2">768-28</strain>
    </source>
</reference>
<proteinExistence type="predicted"/>
<protein>
    <submittedName>
        <fullName evidence="1">Uncharacterized protein</fullName>
    </submittedName>
</protein>
<dbReference type="STRING" id="985053.VMUT_2080"/>